<feature type="compositionally biased region" description="Basic residues" evidence="1">
    <location>
        <begin position="1"/>
        <end position="14"/>
    </location>
</feature>
<comment type="caution">
    <text evidence="2">The sequence shown here is derived from an EMBL/GenBank/DDBJ whole genome shotgun (WGS) entry which is preliminary data.</text>
</comment>
<feature type="region of interest" description="Disordered" evidence="1">
    <location>
        <begin position="1"/>
        <end position="21"/>
    </location>
</feature>
<evidence type="ECO:0000256" key="1">
    <source>
        <dbReference type="SAM" id="MobiDB-lite"/>
    </source>
</evidence>
<evidence type="ECO:0000313" key="2">
    <source>
        <dbReference type="EMBL" id="GAA5808697.1"/>
    </source>
</evidence>
<feature type="compositionally biased region" description="Polar residues" evidence="1">
    <location>
        <begin position="172"/>
        <end position="182"/>
    </location>
</feature>
<evidence type="ECO:0000313" key="3">
    <source>
        <dbReference type="Proteomes" id="UP001473302"/>
    </source>
</evidence>
<organism evidence="2 3">
    <name type="scientific">Mucor flavus</name>
    <dbReference type="NCBI Taxonomy" id="439312"/>
    <lineage>
        <taxon>Eukaryota</taxon>
        <taxon>Fungi</taxon>
        <taxon>Fungi incertae sedis</taxon>
        <taxon>Mucoromycota</taxon>
        <taxon>Mucoromycotina</taxon>
        <taxon>Mucoromycetes</taxon>
        <taxon>Mucorales</taxon>
        <taxon>Mucorineae</taxon>
        <taxon>Mucoraceae</taxon>
        <taxon>Mucor</taxon>
    </lineage>
</organism>
<dbReference type="EMBL" id="BAABUK010000003">
    <property type="protein sequence ID" value="GAA5808697.1"/>
    <property type="molecule type" value="Genomic_DNA"/>
</dbReference>
<dbReference type="Proteomes" id="UP001473302">
    <property type="component" value="Unassembled WGS sequence"/>
</dbReference>
<protein>
    <submittedName>
        <fullName evidence="2">Uncharacterized protein</fullName>
    </submittedName>
</protein>
<name>A0ABP9YPC4_9FUNG</name>
<proteinExistence type="predicted"/>
<sequence>MPSTKTKRTKRSRRANPNQSKISLPGCVITKVCRPKERQKRIVAQLGAPYGHVINAGYTLGGVFMIDIGVGFVDADNDTLMAEGWITDDVVMEEIWRKDVQYRNFLPDYHSVTHDIPQGNQITYQTSTIVVSSHIPRRSPYSSVVPNTRTPYANEPDELDSDDDDDEASLSREIQSNSSGAAQGQCVPGTGDPST</sequence>
<feature type="compositionally biased region" description="Polar residues" evidence="1">
    <location>
        <begin position="140"/>
        <end position="151"/>
    </location>
</feature>
<keyword evidence="3" id="KW-1185">Reference proteome</keyword>
<reference evidence="2 3" key="1">
    <citation type="submission" date="2024-04" db="EMBL/GenBank/DDBJ databases">
        <title>genome sequences of Mucor flavus KT1a and Helicostylum pulchrum KT1b strains isolated from the surface of a dry-aged beef.</title>
        <authorList>
            <person name="Toyotome T."/>
            <person name="Hosono M."/>
            <person name="Torimaru M."/>
            <person name="Fukuda K."/>
            <person name="Mikami N."/>
        </authorList>
    </citation>
    <scope>NUCLEOTIDE SEQUENCE [LARGE SCALE GENOMIC DNA]</scope>
    <source>
        <strain evidence="2 3">KT1a</strain>
    </source>
</reference>
<feature type="region of interest" description="Disordered" evidence="1">
    <location>
        <begin position="138"/>
        <end position="195"/>
    </location>
</feature>
<accession>A0ABP9YPC4</accession>
<feature type="compositionally biased region" description="Acidic residues" evidence="1">
    <location>
        <begin position="155"/>
        <end position="168"/>
    </location>
</feature>
<gene>
    <name evidence="2" type="ORF">MFLAVUS_002092</name>
</gene>